<protein>
    <submittedName>
        <fullName evidence="8">RNA methyltransferase</fullName>
    </submittedName>
</protein>
<reference evidence="8 9" key="1">
    <citation type="submission" date="2018-08" db="EMBL/GenBank/DDBJ databases">
        <title>A genome reference for cultivated species of the human gut microbiota.</title>
        <authorList>
            <person name="Zou Y."/>
            <person name="Xue W."/>
            <person name="Luo G."/>
        </authorList>
    </citation>
    <scope>NUCLEOTIDE SEQUENCE [LARGE SCALE GENOMIC DNA]</scope>
    <source>
        <strain evidence="8 9">AF34-33</strain>
    </source>
</reference>
<feature type="binding site" evidence="6">
    <location>
        <position position="182"/>
    </location>
    <ligand>
        <name>S-adenosyl-L-methionine</name>
        <dbReference type="ChEBI" id="CHEBI:59789"/>
    </ligand>
</feature>
<dbReference type="Pfam" id="PF17125">
    <property type="entry name" value="Methyltr_RsmF_N"/>
    <property type="match status" value="1"/>
</dbReference>
<dbReference type="InterPro" id="IPR031341">
    <property type="entry name" value="Methyltr_RsmF_N"/>
</dbReference>
<organism evidence="8 9">
    <name type="scientific">Butyricimonas virosa</name>
    <dbReference type="NCBI Taxonomy" id="544645"/>
    <lineage>
        <taxon>Bacteria</taxon>
        <taxon>Pseudomonadati</taxon>
        <taxon>Bacteroidota</taxon>
        <taxon>Bacteroidia</taxon>
        <taxon>Bacteroidales</taxon>
        <taxon>Odoribacteraceae</taxon>
        <taxon>Butyricimonas</taxon>
    </lineage>
</organism>
<comment type="caution">
    <text evidence="8">The sequence shown here is derived from an EMBL/GenBank/DDBJ whole genome shotgun (WGS) entry which is preliminary data.</text>
</comment>
<dbReference type="GO" id="GO:0003723">
    <property type="term" value="F:RNA binding"/>
    <property type="evidence" value="ECO:0007669"/>
    <property type="project" value="UniProtKB-UniRule"/>
</dbReference>
<evidence type="ECO:0000256" key="1">
    <source>
        <dbReference type="ARBA" id="ARBA00022490"/>
    </source>
</evidence>
<dbReference type="CDD" id="cd02440">
    <property type="entry name" value="AdoMet_MTases"/>
    <property type="match status" value="1"/>
</dbReference>
<dbReference type="GO" id="GO:0008173">
    <property type="term" value="F:RNA methyltransferase activity"/>
    <property type="evidence" value="ECO:0007669"/>
    <property type="project" value="InterPro"/>
</dbReference>
<dbReference type="GO" id="GO:0001510">
    <property type="term" value="P:RNA methylation"/>
    <property type="evidence" value="ECO:0007669"/>
    <property type="project" value="InterPro"/>
</dbReference>
<dbReference type="PRINTS" id="PR02008">
    <property type="entry name" value="RCMTFAMILY"/>
</dbReference>
<evidence type="ECO:0000256" key="5">
    <source>
        <dbReference type="ARBA" id="ARBA00022884"/>
    </source>
</evidence>
<accession>A0A415QHM1</accession>
<feature type="domain" description="SAM-dependent MTase RsmB/NOP-type" evidence="7">
    <location>
        <begin position="1"/>
        <end position="297"/>
    </location>
</feature>
<proteinExistence type="inferred from homology"/>
<keyword evidence="2 6" id="KW-0489">Methyltransferase</keyword>
<evidence type="ECO:0000256" key="2">
    <source>
        <dbReference type="ARBA" id="ARBA00022603"/>
    </source>
</evidence>
<dbReference type="InterPro" id="IPR001678">
    <property type="entry name" value="MeTrfase_RsmB-F_NOP2_dom"/>
</dbReference>
<feature type="binding site" evidence="6">
    <location>
        <position position="138"/>
    </location>
    <ligand>
        <name>S-adenosyl-L-methionine</name>
        <dbReference type="ChEBI" id="CHEBI:59789"/>
    </ligand>
</feature>
<dbReference type="Gene3D" id="2.30.130.60">
    <property type="match status" value="1"/>
</dbReference>
<evidence type="ECO:0000256" key="6">
    <source>
        <dbReference type="PROSITE-ProRule" id="PRU01023"/>
    </source>
</evidence>
<dbReference type="PROSITE" id="PS51686">
    <property type="entry name" value="SAM_MT_RSMB_NOP"/>
    <property type="match status" value="1"/>
</dbReference>
<dbReference type="InterPro" id="IPR027391">
    <property type="entry name" value="Nol1_Nop2_Fmu_2"/>
</dbReference>
<feature type="active site" description="Nucleophile" evidence="6">
    <location>
        <position position="235"/>
    </location>
</feature>
<evidence type="ECO:0000256" key="4">
    <source>
        <dbReference type="ARBA" id="ARBA00022691"/>
    </source>
</evidence>
<evidence type="ECO:0000313" key="9">
    <source>
        <dbReference type="Proteomes" id="UP000286038"/>
    </source>
</evidence>
<evidence type="ECO:0000256" key="3">
    <source>
        <dbReference type="ARBA" id="ARBA00022679"/>
    </source>
</evidence>
<keyword evidence="1" id="KW-0963">Cytoplasm</keyword>
<name>A0A415QHM1_9BACT</name>
<keyword evidence="3 6" id="KW-0808">Transferase</keyword>
<dbReference type="Pfam" id="PF13636">
    <property type="entry name" value="Methyltranf_PUA"/>
    <property type="match status" value="1"/>
</dbReference>
<dbReference type="SUPFAM" id="SSF53335">
    <property type="entry name" value="S-adenosyl-L-methionine-dependent methyltransferases"/>
    <property type="match status" value="1"/>
</dbReference>
<dbReference type="Gene3D" id="3.40.50.150">
    <property type="entry name" value="Vaccinia Virus protein VP39"/>
    <property type="match status" value="1"/>
</dbReference>
<dbReference type="Proteomes" id="UP000286038">
    <property type="component" value="Unassembled WGS sequence"/>
</dbReference>
<dbReference type="InterPro" id="IPR049560">
    <property type="entry name" value="MeTrfase_RsmB-F_NOP2_cat"/>
</dbReference>
<dbReference type="EMBL" id="QRPV01000011">
    <property type="protein sequence ID" value="RHM42732.1"/>
    <property type="molecule type" value="Genomic_DNA"/>
</dbReference>
<dbReference type="AlphaFoldDB" id="A0A415QHM1"/>
<feature type="binding site" evidence="6">
    <location>
        <begin position="114"/>
        <end position="120"/>
    </location>
    <ligand>
        <name>S-adenosyl-L-methionine</name>
        <dbReference type="ChEBI" id="CHEBI:59789"/>
    </ligand>
</feature>
<dbReference type="InterPro" id="IPR023267">
    <property type="entry name" value="RCMT"/>
</dbReference>
<feature type="binding site" evidence="6">
    <location>
        <position position="165"/>
    </location>
    <ligand>
        <name>S-adenosyl-L-methionine</name>
        <dbReference type="ChEBI" id="CHEBI:59789"/>
    </ligand>
</feature>
<dbReference type="Gene3D" id="3.30.70.1170">
    <property type="entry name" value="Sun protein, domain 3"/>
    <property type="match status" value="1"/>
</dbReference>
<gene>
    <name evidence="8" type="ORF">DWZ68_10705</name>
</gene>
<keyword evidence="4 6" id="KW-0949">S-adenosyl-L-methionine</keyword>
<dbReference type="PANTHER" id="PTHR22807">
    <property type="entry name" value="NOP2 YEAST -RELATED NOL1/NOP2/FMU SUN DOMAIN-CONTAINING"/>
    <property type="match status" value="1"/>
</dbReference>
<evidence type="ECO:0000313" key="8">
    <source>
        <dbReference type="EMBL" id="RHM42732.1"/>
    </source>
</evidence>
<dbReference type="PANTHER" id="PTHR22807:SF30">
    <property type="entry name" value="28S RRNA (CYTOSINE(4447)-C(5))-METHYLTRANSFERASE-RELATED"/>
    <property type="match status" value="1"/>
</dbReference>
<dbReference type="Pfam" id="PF01189">
    <property type="entry name" value="Methyltr_RsmB-F"/>
    <property type="match status" value="1"/>
</dbReference>
<evidence type="ECO:0000259" key="7">
    <source>
        <dbReference type="PROSITE" id="PS51686"/>
    </source>
</evidence>
<keyword evidence="5 6" id="KW-0694">RNA-binding</keyword>
<sequence length="456" mass="51375">MSMISLPPAFTERMQQLLGNESETFFQALVSESPTSIRLNPEKTANTDLPFSELLSRQVPWCSNGYYLKERPSFTSDPLLHGGAYYVQEASSMFLQVVLQQITGDTPLRVLDLCAAPGGKSTLLANNLPKDSLLVSNEVIKSRASILKENIIKWGYDHIVVTNSDPNRFTGMKGAFDMILVDAPCSGEGMFRKDEKAIMEWSENNLRLCEERQKRILSDVWDALAPGGYLVYSTCTYNPGENEDILNWILTTFDASSVEIRHNFTAITPSPFPLHGYHFYPHKTSGEGLFMGVIQKNDGTPFTMKKEKRATPSPAVKLPADILPLLPDMTKYTPYIAGETLGILPKQHAEFIQYLSSKAGVIYKGCEIGECIKGRTKPAHALALYHKLQQKHVTRQEVDLTTALQFLRKEDIRFEAPQGEWILITYKGIGLGWVKEVGNRVNNYYPKEWRIKNLIK</sequence>
<comment type="similarity">
    <text evidence="6">Belongs to the class I-like SAM-binding methyltransferase superfamily. RsmB/NOP family.</text>
</comment>
<dbReference type="InterPro" id="IPR029063">
    <property type="entry name" value="SAM-dependent_MTases_sf"/>
</dbReference>